<gene>
    <name evidence="3" type="ORF">GCM10011594_22040</name>
</gene>
<evidence type="ECO:0000256" key="1">
    <source>
        <dbReference type="SAM" id="SignalP"/>
    </source>
</evidence>
<dbReference type="CDD" id="cd05379">
    <property type="entry name" value="CAP_bacterial"/>
    <property type="match status" value="1"/>
</dbReference>
<keyword evidence="1" id="KW-0732">Signal</keyword>
<feature type="signal peptide" evidence="1">
    <location>
        <begin position="1"/>
        <end position="29"/>
    </location>
</feature>
<dbReference type="AlphaFoldDB" id="A0A917WGL9"/>
<feature type="chain" id="PRO_5037610402" description="SCP domain-containing protein" evidence="1">
    <location>
        <begin position="30"/>
        <end position="385"/>
    </location>
</feature>
<dbReference type="InterPro" id="IPR035940">
    <property type="entry name" value="CAP_sf"/>
</dbReference>
<evidence type="ECO:0000313" key="3">
    <source>
        <dbReference type="EMBL" id="GGM01565.1"/>
    </source>
</evidence>
<dbReference type="PANTHER" id="PTHR31157:SF1">
    <property type="entry name" value="SCP DOMAIN-CONTAINING PROTEIN"/>
    <property type="match status" value="1"/>
</dbReference>
<reference evidence="3" key="2">
    <citation type="submission" date="2020-09" db="EMBL/GenBank/DDBJ databases">
        <authorList>
            <person name="Sun Q."/>
            <person name="Zhou Y."/>
        </authorList>
    </citation>
    <scope>NUCLEOTIDE SEQUENCE</scope>
    <source>
        <strain evidence="3">CGMCC 4.7308</strain>
    </source>
</reference>
<dbReference type="EMBL" id="BMNA01000004">
    <property type="protein sequence ID" value="GGM01565.1"/>
    <property type="molecule type" value="Genomic_DNA"/>
</dbReference>
<dbReference type="PANTHER" id="PTHR31157">
    <property type="entry name" value="SCP DOMAIN-CONTAINING PROTEIN"/>
    <property type="match status" value="1"/>
</dbReference>
<dbReference type="InterPro" id="IPR014044">
    <property type="entry name" value="CAP_dom"/>
</dbReference>
<dbReference type="RefSeq" id="WP_188941593.1">
    <property type="nucleotide sequence ID" value="NZ_BMNA01000004.1"/>
</dbReference>
<comment type="caution">
    <text evidence="3">The sequence shown here is derived from an EMBL/GenBank/DDBJ whole genome shotgun (WGS) entry which is preliminary data.</text>
</comment>
<dbReference type="Gene3D" id="3.40.33.10">
    <property type="entry name" value="CAP"/>
    <property type="match status" value="1"/>
</dbReference>
<name>A0A917WGL9_9ACTN</name>
<organism evidence="3 4">
    <name type="scientific">Nakamurella endophytica</name>
    <dbReference type="NCBI Taxonomy" id="1748367"/>
    <lineage>
        <taxon>Bacteria</taxon>
        <taxon>Bacillati</taxon>
        <taxon>Actinomycetota</taxon>
        <taxon>Actinomycetes</taxon>
        <taxon>Nakamurellales</taxon>
        <taxon>Nakamurellaceae</taxon>
        <taxon>Nakamurella</taxon>
    </lineage>
</organism>
<sequence length="385" mass="39623">MITVNRIRVGVAAALATAAALVAAPSAQAAVGAAAPAAEVAPAALAGPLAVAQGTRLASFDKQLIGLINDARAKNGRAPLQEATGLTSLSVWWSTKMDGGSTSYQLAHNPNAWTMVTSYGASNRTSWGENVAWSSSTGTSAQEIFTAYMNSPGHRANILSAAYHYVGVGTVGGTRGLWNTTEFTDKVQAGQAVGGSTTPATTPVPPTGSTITVRDSVTGSVLKPSVVMLRDGTCVKPLKLIYSDATGMLPVPALKTGTYCMQVRGVPAGYTLPKNKLIAVHAGRVFAARIMAAAKPMSGTLTVRGSGTTAAVGASTFMLRDRSCVRPLRLLYTDAKGMAPLTNLTPAVYCLTGVRVPAGYKVPSPAKFLVPLNASFTATVTLPRA</sequence>
<dbReference type="SUPFAM" id="SSF55797">
    <property type="entry name" value="PR-1-like"/>
    <property type="match status" value="1"/>
</dbReference>
<proteinExistence type="predicted"/>
<evidence type="ECO:0000259" key="2">
    <source>
        <dbReference type="Pfam" id="PF00188"/>
    </source>
</evidence>
<reference evidence="3" key="1">
    <citation type="journal article" date="2014" name="Int. J. Syst. Evol. Microbiol.">
        <title>Complete genome sequence of Corynebacterium casei LMG S-19264T (=DSM 44701T), isolated from a smear-ripened cheese.</title>
        <authorList>
            <consortium name="US DOE Joint Genome Institute (JGI-PGF)"/>
            <person name="Walter F."/>
            <person name="Albersmeier A."/>
            <person name="Kalinowski J."/>
            <person name="Ruckert C."/>
        </authorList>
    </citation>
    <scope>NUCLEOTIDE SEQUENCE</scope>
    <source>
        <strain evidence="3">CGMCC 4.7308</strain>
    </source>
</reference>
<evidence type="ECO:0000313" key="4">
    <source>
        <dbReference type="Proteomes" id="UP000655208"/>
    </source>
</evidence>
<protein>
    <recommendedName>
        <fullName evidence="2">SCP domain-containing protein</fullName>
    </recommendedName>
</protein>
<accession>A0A917WGL9</accession>
<feature type="domain" description="SCP" evidence="2">
    <location>
        <begin position="67"/>
        <end position="175"/>
    </location>
</feature>
<dbReference type="Proteomes" id="UP000655208">
    <property type="component" value="Unassembled WGS sequence"/>
</dbReference>
<dbReference type="Pfam" id="PF00188">
    <property type="entry name" value="CAP"/>
    <property type="match status" value="1"/>
</dbReference>
<keyword evidence="4" id="KW-1185">Reference proteome</keyword>